<dbReference type="STRING" id="1333662.LPB303_00595"/>
<reference evidence="2 3" key="1">
    <citation type="submission" date="2016-02" db="EMBL/GenBank/DDBJ databases">
        <title>Draft genome sequence of Polaribacter atrinae KACC17473.</title>
        <authorList>
            <person name="Shin S.-K."/>
            <person name="Yi H."/>
        </authorList>
    </citation>
    <scope>NUCLEOTIDE SEQUENCE [LARGE SCALE GENOMIC DNA]</scope>
    <source>
        <strain evidence="2 3">KACC 17473</strain>
    </source>
</reference>
<dbReference type="OrthoDB" id="1201098at2"/>
<gene>
    <name evidence="2" type="ORF">LPB303_00595</name>
</gene>
<evidence type="ECO:0000256" key="1">
    <source>
        <dbReference type="SAM" id="SignalP"/>
    </source>
</evidence>
<dbReference type="Pfam" id="PF14060">
    <property type="entry name" value="DUF4252"/>
    <property type="match status" value="1"/>
</dbReference>
<keyword evidence="3" id="KW-1185">Reference proteome</keyword>
<feature type="signal peptide" evidence="1">
    <location>
        <begin position="1"/>
        <end position="18"/>
    </location>
</feature>
<evidence type="ECO:0008006" key="4">
    <source>
        <dbReference type="Google" id="ProtNLM"/>
    </source>
</evidence>
<accession>A0A176TFU1</accession>
<protein>
    <recommendedName>
        <fullName evidence="4">DUF4252 domain-containing protein</fullName>
    </recommendedName>
</protein>
<comment type="caution">
    <text evidence="2">The sequence shown here is derived from an EMBL/GenBank/DDBJ whole genome shotgun (WGS) entry which is preliminary data.</text>
</comment>
<dbReference type="Proteomes" id="UP000076923">
    <property type="component" value="Unassembled WGS sequence"/>
</dbReference>
<dbReference type="InterPro" id="IPR025348">
    <property type="entry name" value="DUF4252"/>
</dbReference>
<evidence type="ECO:0000313" key="3">
    <source>
        <dbReference type="Proteomes" id="UP000076923"/>
    </source>
</evidence>
<evidence type="ECO:0000313" key="2">
    <source>
        <dbReference type="EMBL" id="OAD46787.1"/>
    </source>
</evidence>
<dbReference type="AlphaFoldDB" id="A0A176TFU1"/>
<name>A0A176TFU1_9FLAO</name>
<sequence length="158" mass="18112">MKHLAIIFFTFFITTISAQDATFQNFYNVHKEKSTFSINLSASLAGSFLDSDEDDDLMNIIRKSSDFKLMIFDNQDNNLSKDFRKFSRKNNLKTLARVKENGSKAELFFIEEGKYIREIIIRTNSDSDKMVLFGVKTKITPDELAAMISSSDVKYSSN</sequence>
<dbReference type="EMBL" id="LVWE01000001">
    <property type="protein sequence ID" value="OAD46787.1"/>
    <property type="molecule type" value="Genomic_DNA"/>
</dbReference>
<keyword evidence="1" id="KW-0732">Signal</keyword>
<dbReference type="RefSeq" id="WP_068447060.1">
    <property type="nucleotide sequence ID" value="NZ_CP150660.1"/>
</dbReference>
<organism evidence="2 3">
    <name type="scientific">Polaribacter atrinae</name>
    <dbReference type="NCBI Taxonomy" id="1333662"/>
    <lineage>
        <taxon>Bacteria</taxon>
        <taxon>Pseudomonadati</taxon>
        <taxon>Bacteroidota</taxon>
        <taxon>Flavobacteriia</taxon>
        <taxon>Flavobacteriales</taxon>
        <taxon>Flavobacteriaceae</taxon>
    </lineage>
</organism>
<feature type="chain" id="PRO_5008049928" description="DUF4252 domain-containing protein" evidence="1">
    <location>
        <begin position="19"/>
        <end position="158"/>
    </location>
</feature>
<proteinExistence type="predicted"/>